<name>A0AAF0DCM7_9EURO</name>
<feature type="region of interest" description="Disordered" evidence="4">
    <location>
        <begin position="1"/>
        <end position="122"/>
    </location>
</feature>
<keyword evidence="3" id="KW-0539">Nucleus</keyword>
<gene>
    <name evidence="5" type="ORF">PRK78_000515</name>
</gene>
<dbReference type="PANTHER" id="PTHR15052">
    <property type="entry name" value="RNA POLYMERASE III TRANSCRIPTION INITIATION FACTOR COMPLEX SUBUNIT"/>
    <property type="match status" value="1"/>
</dbReference>
<evidence type="ECO:0000256" key="2">
    <source>
        <dbReference type="ARBA" id="ARBA00023163"/>
    </source>
</evidence>
<evidence type="ECO:0008006" key="7">
    <source>
        <dbReference type="Google" id="ProtNLM"/>
    </source>
</evidence>
<evidence type="ECO:0000313" key="5">
    <source>
        <dbReference type="EMBL" id="WEW55087.1"/>
    </source>
</evidence>
<dbReference type="PANTHER" id="PTHR15052:SF2">
    <property type="entry name" value="GENERAL TRANSCRIPTION FACTOR 3C POLYPEPTIDE 2"/>
    <property type="match status" value="1"/>
</dbReference>
<dbReference type="SUPFAM" id="SSF50978">
    <property type="entry name" value="WD40 repeat-like"/>
    <property type="match status" value="1"/>
</dbReference>
<dbReference type="InterPro" id="IPR052416">
    <property type="entry name" value="GTF3C_component"/>
</dbReference>
<keyword evidence="6" id="KW-1185">Reference proteome</keyword>
<dbReference type="InterPro" id="IPR015943">
    <property type="entry name" value="WD40/YVTN_repeat-like_dom_sf"/>
</dbReference>
<sequence>MAPRLARRSGRRRREAREGTDDSLDTACLTSQKSDTEQSVSGEDANGSVSDEDFATDEDNGRGGADEADDDVDDFDDEAGSAGGLALGKEEQAEQRKSMRPDPRATRSRGLHKPAEHAAKNTQLKLTFGTSVEDQLPVIYARDHWAYGRDSTFPSAESFQGARKSTAYGIGASFCYDSNKLSIESTKAWDWYYDTAVGGRLLKKQHLQDLEKDARQKYLPRDKSRKHTVLVGPAGKQKAFHLGCNEFFDFGTAWESPEAIKVKQPQPKKSDVRSHYSSNVGEDNASGMATISEPEKIREGWILNLGNKIQCAAWAPNCTDTSQYLAVAVCLPEMQKAMECDMKLMGAPAFTPSPPYPAAIQIWSFRAKPGEIYPRPLDMSCKPQLRLVLCTEFGDVKRLCWCPMPRKSRALNTNGKELNLGLLAGIWGDGSVRVLDVQLKLNSTEAQWALVKVETPFFQAKPPSTLCTSLTWISPSDLAAGCSNGFIGVWSLAIPCDESQSSSVAYIYTPIHTTYILNIVSAYPNHPYLLASTGIDGQVKICSLLQPQVDVAEGIRSRMGTSNFSYSPFCQAFVTTDETDLVRLQPTRRFFSTIAILRSVSNVTAIAPCSPCHPTILVGSADGSVIAANPLRRLLNSKNKHFQQVWFSHEWVHATDSEDGERLGASRFYDGFKAESLYLLRSTTQGKLSSHLMTIYEEETGITVLACNPNEEYAGWTCAGMGCGLLRLEDLTLRPPQT</sequence>
<protein>
    <recommendedName>
        <fullName evidence="7">Transcription factor TFIIIC complex subunit Tfc6</fullName>
    </recommendedName>
</protein>
<dbReference type="Proteomes" id="UP001219355">
    <property type="component" value="Chromosome 1"/>
</dbReference>
<organism evidence="5 6">
    <name type="scientific">Emydomyces testavorans</name>
    <dbReference type="NCBI Taxonomy" id="2070801"/>
    <lineage>
        <taxon>Eukaryota</taxon>
        <taxon>Fungi</taxon>
        <taxon>Dikarya</taxon>
        <taxon>Ascomycota</taxon>
        <taxon>Pezizomycotina</taxon>
        <taxon>Eurotiomycetes</taxon>
        <taxon>Eurotiomycetidae</taxon>
        <taxon>Onygenales</taxon>
        <taxon>Nannizziopsiaceae</taxon>
        <taxon>Emydomyces</taxon>
    </lineage>
</organism>
<feature type="compositionally biased region" description="Polar residues" evidence="4">
    <location>
        <begin position="28"/>
        <end position="41"/>
    </location>
</feature>
<feature type="region of interest" description="Disordered" evidence="4">
    <location>
        <begin position="262"/>
        <end position="285"/>
    </location>
</feature>
<reference evidence="5" key="1">
    <citation type="submission" date="2023-03" db="EMBL/GenBank/DDBJ databases">
        <title>Emydomyces testavorans Genome Sequence.</title>
        <authorList>
            <person name="Hoyer L."/>
        </authorList>
    </citation>
    <scope>NUCLEOTIDE SEQUENCE</scope>
    <source>
        <strain evidence="5">16-2883</strain>
    </source>
</reference>
<dbReference type="EMBL" id="CP120627">
    <property type="protein sequence ID" value="WEW55087.1"/>
    <property type="molecule type" value="Genomic_DNA"/>
</dbReference>
<dbReference type="Gene3D" id="2.130.10.10">
    <property type="entry name" value="YVTN repeat-like/Quinoprotein amine dehydrogenase"/>
    <property type="match status" value="1"/>
</dbReference>
<dbReference type="GO" id="GO:0005634">
    <property type="term" value="C:nucleus"/>
    <property type="evidence" value="ECO:0007669"/>
    <property type="project" value="UniProtKB-SubCell"/>
</dbReference>
<dbReference type="AlphaFoldDB" id="A0AAF0DCM7"/>
<evidence type="ECO:0000256" key="1">
    <source>
        <dbReference type="ARBA" id="ARBA00004123"/>
    </source>
</evidence>
<keyword evidence="2" id="KW-0804">Transcription</keyword>
<feature type="compositionally biased region" description="Basic and acidic residues" evidence="4">
    <location>
        <begin position="88"/>
        <end position="105"/>
    </location>
</feature>
<accession>A0AAF0DCM7</accession>
<evidence type="ECO:0000313" key="6">
    <source>
        <dbReference type="Proteomes" id="UP001219355"/>
    </source>
</evidence>
<feature type="compositionally biased region" description="Basic residues" evidence="4">
    <location>
        <begin position="1"/>
        <end position="14"/>
    </location>
</feature>
<dbReference type="InterPro" id="IPR036322">
    <property type="entry name" value="WD40_repeat_dom_sf"/>
</dbReference>
<evidence type="ECO:0000256" key="4">
    <source>
        <dbReference type="SAM" id="MobiDB-lite"/>
    </source>
</evidence>
<proteinExistence type="predicted"/>
<comment type="subcellular location">
    <subcellularLocation>
        <location evidence="1">Nucleus</location>
    </subcellularLocation>
</comment>
<dbReference type="GO" id="GO:0000127">
    <property type="term" value="C:transcription factor TFIIIC complex"/>
    <property type="evidence" value="ECO:0007669"/>
    <property type="project" value="TreeGrafter"/>
</dbReference>
<dbReference type="GO" id="GO:0006383">
    <property type="term" value="P:transcription by RNA polymerase III"/>
    <property type="evidence" value="ECO:0007669"/>
    <property type="project" value="TreeGrafter"/>
</dbReference>
<feature type="compositionally biased region" description="Acidic residues" evidence="4">
    <location>
        <begin position="66"/>
        <end position="79"/>
    </location>
</feature>
<evidence type="ECO:0000256" key="3">
    <source>
        <dbReference type="ARBA" id="ARBA00023242"/>
    </source>
</evidence>